<evidence type="ECO:0000256" key="1">
    <source>
        <dbReference type="SAM" id="MobiDB-lite"/>
    </source>
</evidence>
<accession>A0ABR2JBC7</accession>
<name>A0ABR2JBC7_9PEZI</name>
<evidence type="ECO:0000256" key="2">
    <source>
        <dbReference type="SAM" id="SignalP"/>
    </source>
</evidence>
<evidence type="ECO:0000313" key="3">
    <source>
        <dbReference type="EMBL" id="KAK8875113.1"/>
    </source>
</evidence>
<dbReference type="EMBL" id="JAPCWZ010000003">
    <property type="protein sequence ID" value="KAK8875113.1"/>
    <property type="molecule type" value="Genomic_DNA"/>
</dbReference>
<comment type="caution">
    <text evidence="3">The sequence shown here is derived from an EMBL/GenBank/DDBJ whole genome shotgun (WGS) entry which is preliminary data.</text>
</comment>
<feature type="region of interest" description="Disordered" evidence="1">
    <location>
        <begin position="26"/>
        <end position="54"/>
    </location>
</feature>
<feature type="signal peptide" evidence="2">
    <location>
        <begin position="1"/>
        <end position="20"/>
    </location>
</feature>
<evidence type="ECO:0000313" key="4">
    <source>
        <dbReference type="Proteomes" id="UP001390339"/>
    </source>
</evidence>
<dbReference type="Proteomes" id="UP001390339">
    <property type="component" value="Unassembled WGS sequence"/>
</dbReference>
<organism evidence="3 4">
    <name type="scientific">Apiospora arundinis</name>
    <dbReference type="NCBI Taxonomy" id="335852"/>
    <lineage>
        <taxon>Eukaryota</taxon>
        <taxon>Fungi</taxon>
        <taxon>Dikarya</taxon>
        <taxon>Ascomycota</taxon>
        <taxon>Pezizomycotina</taxon>
        <taxon>Sordariomycetes</taxon>
        <taxon>Xylariomycetidae</taxon>
        <taxon>Amphisphaeriales</taxon>
        <taxon>Apiosporaceae</taxon>
        <taxon>Apiospora</taxon>
    </lineage>
</organism>
<keyword evidence="4" id="KW-1185">Reference proteome</keyword>
<sequence length="240" mass="25381">MQCIRFSLSLLAAAVGLSQGRVLPDDGGLSAVPPSPNGAAGKTLDRREDKRTTGGAINGTWSDTLFTYGLSTCAGMTANGIPNIPGRNVITKGNVTAQNWPNIAIAVSVLNPDLLDPSLQDAQKELNRVAMLAATDVSVLGLWAVQVVERQTQQGGDPLGTMRMSLDGRTYAEGAEVIWNRPPTLEVSCWWPVKYTPSNAPASTVADMEALAARICASAWGCYDNLGLPTCNRDNARPLG</sequence>
<proteinExistence type="predicted"/>
<feature type="chain" id="PRO_5046539611" evidence="2">
    <location>
        <begin position="21"/>
        <end position="240"/>
    </location>
</feature>
<feature type="compositionally biased region" description="Basic and acidic residues" evidence="1">
    <location>
        <begin position="43"/>
        <end position="52"/>
    </location>
</feature>
<keyword evidence="2" id="KW-0732">Signal</keyword>
<reference evidence="3 4" key="1">
    <citation type="journal article" date="2024" name="IMA Fungus">
        <title>Apiospora arundinis, a panoply of carbohydrate-active enzymes and secondary metabolites.</title>
        <authorList>
            <person name="Sorensen T."/>
            <person name="Petersen C."/>
            <person name="Muurmann A.T."/>
            <person name="Christiansen J.V."/>
            <person name="Brundto M.L."/>
            <person name="Overgaard C.K."/>
            <person name="Boysen A.T."/>
            <person name="Wollenberg R.D."/>
            <person name="Larsen T.O."/>
            <person name="Sorensen J.L."/>
            <person name="Nielsen K.L."/>
            <person name="Sondergaard T.E."/>
        </authorList>
    </citation>
    <scope>NUCLEOTIDE SEQUENCE [LARGE SCALE GENOMIC DNA]</scope>
    <source>
        <strain evidence="3 4">AAU 773</strain>
    </source>
</reference>
<gene>
    <name evidence="3" type="ORF">PGQ11_005627</name>
</gene>
<protein>
    <submittedName>
        <fullName evidence="3">Uncharacterized protein</fullName>
    </submittedName>
</protein>